<accession>A0A412C1T8</accession>
<comment type="caution">
    <text evidence="9">The sequence shown here is derived from an EMBL/GenBank/DDBJ whole genome shotgun (WGS) entry which is preliminary data.</text>
</comment>
<dbReference type="GO" id="GO:0005886">
    <property type="term" value="C:plasma membrane"/>
    <property type="evidence" value="ECO:0007669"/>
    <property type="project" value="UniProtKB-SubCell"/>
</dbReference>
<feature type="transmembrane region" description="Helical" evidence="7">
    <location>
        <begin position="266"/>
        <end position="287"/>
    </location>
</feature>
<gene>
    <name evidence="9" type="ORF">DWY88_09400</name>
</gene>
<comment type="similarity">
    <text evidence="6">Belongs to the ABC-4 integral membrane protein family.</text>
</comment>
<dbReference type="PANTHER" id="PTHR30572">
    <property type="entry name" value="MEMBRANE COMPONENT OF TRANSPORTER-RELATED"/>
    <property type="match status" value="1"/>
</dbReference>
<dbReference type="GO" id="GO:0022857">
    <property type="term" value="F:transmembrane transporter activity"/>
    <property type="evidence" value="ECO:0007669"/>
    <property type="project" value="TreeGrafter"/>
</dbReference>
<evidence type="ECO:0000256" key="3">
    <source>
        <dbReference type="ARBA" id="ARBA00022692"/>
    </source>
</evidence>
<feature type="transmembrane region" description="Helical" evidence="7">
    <location>
        <begin position="783"/>
        <end position="813"/>
    </location>
</feature>
<feature type="transmembrane region" description="Helical" evidence="7">
    <location>
        <begin position="735"/>
        <end position="762"/>
    </location>
</feature>
<keyword evidence="5 7" id="KW-0472">Membrane</keyword>
<feature type="transmembrane region" description="Helical" evidence="7">
    <location>
        <begin position="362"/>
        <end position="387"/>
    </location>
</feature>
<dbReference type="InterPro" id="IPR050250">
    <property type="entry name" value="Macrolide_Exporter_MacB"/>
</dbReference>
<feature type="domain" description="ABC3 transporter permease C-terminal" evidence="8">
    <location>
        <begin position="270"/>
        <end position="386"/>
    </location>
</feature>
<feature type="transmembrane region" description="Helical" evidence="7">
    <location>
        <begin position="825"/>
        <end position="849"/>
    </location>
</feature>
<evidence type="ECO:0000256" key="2">
    <source>
        <dbReference type="ARBA" id="ARBA00022475"/>
    </source>
</evidence>
<organism evidence="9 10">
    <name type="scientific">Mediterraneibacter gnavus</name>
    <name type="common">Ruminococcus gnavus</name>
    <dbReference type="NCBI Taxonomy" id="33038"/>
    <lineage>
        <taxon>Bacteria</taxon>
        <taxon>Bacillati</taxon>
        <taxon>Bacillota</taxon>
        <taxon>Clostridia</taxon>
        <taxon>Lachnospirales</taxon>
        <taxon>Lachnospiraceae</taxon>
        <taxon>Mediterraneibacter</taxon>
    </lineage>
</organism>
<keyword evidence="4 7" id="KW-1133">Transmembrane helix</keyword>
<evidence type="ECO:0000313" key="10">
    <source>
        <dbReference type="Proteomes" id="UP000286137"/>
    </source>
</evidence>
<evidence type="ECO:0000256" key="6">
    <source>
        <dbReference type="ARBA" id="ARBA00038076"/>
    </source>
</evidence>
<evidence type="ECO:0000256" key="1">
    <source>
        <dbReference type="ARBA" id="ARBA00004651"/>
    </source>
</evidence>
<dbReference type="PANTHER" id="PTHR30572:SF4">
    <property type="entry name" value="ABC TRANSPORTER PERMEASE YTRF"/>
    <property type="match status" value="1"/>
</dbReference>
<dbReference type="EMBL" id="QRTJ01000016">
    <property type="protein sequence ID" value="RGQ67106.1"/>
    <property type="molecule type" value="Genomic_DNA"/>
</dbReference>
<feature type="transmembrane region" description="Helical" evidence="7">
    <location>
        <begin position="322"/>
        <end position="342"/>
    </location>
</feature>
<evidence type="ECO:0000256" key="4">
    <source>
        <dbReference type="ARBA" id="ARBA00022989"/>
    </source>
</evidence>
<dbReference type="Proteomes" id="UP000286137">
    <property type="component" value="Unassembled WGS sequence"/>
</dbReference>
<protein>
    <submittedName>
        <fullName evidence="9">ABC transporter permease</fullName>
    </submittedName>
</protein>
<sequence>MNIDRTRKSLNTLIKAYKKKNRERNIILQCIVVSVVVVSLVIISLIHGKLQADKLKNQYQDGKTISTIIEEGTDTTKQQLQRLSYVNSIGEEKEIGKLMNGRYSYSRCVVLDETAYEDMIKPAFVQLYGNYPKQTDEIMVSKKTLDYLGIDNPKIGMNITLNFYWNDIFTTKMTGKQEFVLSGYYSSYNNELSDSSIAYISENRIKQAGISQYPCRLFVDVKDWGLSGRQVENKLKRDINLSDKQRIISYDSAEYRAIEGTVGNYLLAYMFVLAVFFCLFLVIYNIIYISLGCDIKQYGVLRTIGATNRQIKKIVCMQTWDIYLNSCLFGITLSIAIQYFVLNNVVKNLYLGEYKANNQLELFNLSAYIVVSFLVAITLFGATLLAVHKLTMITPIEAAKYEEVAGQQQSGYEFGRMSLTKRTGVVFRMAFRNVLRYKKKFIFIIIFLAFGCEIGLLGIVVTKGTNQMNRLRKNPDFTIEVPMDTVTYLVENGKNEMELITDDNVVDIENILASYDENLKIVQGFLPIIKNATETDSLKIIEHDSLPVMQTLDDKSLKKLMKYVEEKNIIVDQKAFNEKNGALILHENLIPQTYEELETKYIGKTIELYDLVPVGTNMQEMPTVRLRNCGYINISQTDCPTLDLSWKGNNKVYLIVSDQTFRELNNVLKARNLEVQINVKANKEAICKQKLKAWVQEENLKFQSTRGNQNQLLYTIKCNSDEIAKQSLYIRTSQIIMYTISGILIFMGLINYFSTTSTNIIIRQREFSTMRSIGMTQGMLRKMLIYEGVIYVGGVIGLLLIIGSIVMGIVAYILRKNIEYFVFQYPFEGLLCIICIMIFLCVIIPNIFLHKMEKNNLVGRIK</sequence>
<evidence type="ECO:0000256" key="7">
    <source>
        <dbReference type="SAM" id="Phobius"/>
    </source>
</evidence>
<feature type="transmembrane region" description="Helical" evidence="7">
    <location>
        <begin position="441"/>
        <end position="461"/>
    </location>
</feature>
<dbReference type="Pfam" id="PF02687">
    <property type="entry name" value="FtsX"/>
    <property type="match status" value="2"/>
</dbReference>
<name>A0A412C1T8_MEDGN</name>
<evidence type="ECO:0000256" key="5">
    <source>
        <dbReference type="ARBA" id="ARBA00023136"/>
    </source>
</evidence>
<dbReference type="AlphaFoldDB" id="A0A412C1T8"/>
<reference evidence="9 10" key="1">
    <citation type="submission" date="2018-08" db="EMBL/GenBank/DDBJ databases">
        <title>A genome reference for cultivated species of the human gut microbiota.</title>
        <authorList>
            <person name="Zou Y."/>
            <person name="Xue W."/>
            <person name="Luo G."/>
        </authorList>
    </citation>
    <scope>NUCLEOTIDE SEQUENCE [LARGE SCALE GENOMIC DNA]</scope>
    <source>
        <strain evidence="9 10">AF27-4BH</strain>
    </source>
</reference>
<evidence type="ECO:0000313" key="9">
    <source>
        <dbReference type="EMBL" id="RGQ67106.1"/>
    </source>
</evidence>
<keyword evidence="2" id="KW-1003">Cell membrane</keyword>
<comment type="subcellular location">
    <subcellularLocation>
        <location evidence="1">Cell membrane</location>
        <topology evidence="1">Multi-pass membrane protein</topology>
    </subcellularLocation>
</comment>
<dbReference type="RefSeq" id="WP_118013753.1">
    <property type="nucleotide sequence ID" value="NZ_QRTJ01000016.1"/>
</dbReference>
<evidence type="ECO:0000259" key="8">
    <source>
        <dbReference type="Pfam" id="PF02687"/>
    </source>
</evidence>
<proteinExistence type="inferred from homology"/>
<dbReference type="InterPro" id="IPR003838">
    <property type="entry name" value="ABC3_permease_C"/>
</dbReference>
<feature type="transmembrane region" description="Helical" evidence="7">
    <location>
        <begin position="26"/>
        <end position="46"/>
    </location>
</feature>
<feature type="domain" description="ABC3 transporter permease C-terminal" evidence="8">
    <location>
        <begin position="739"/>
        <end position="845"/>
    </location>
</feature>
<keyword evidence="3 7" id="KW-0812">Transmembrane</keyword>